<organism evidence="10">
    <name type="scientific">Euglena gracilis</name>
    <dbReference type="NCBI Taxonomy" id="3039"/>
    <lineage>
        <taxon>Eukaryota</taxon>
        <taxon>Discoba</taxon>
        <taxon>Euglenozoa</taxon>
        <taxon>Euglenida</taxon>
        <taxon>Spirocuta</taxon>
        <taxon>Euglenophyceae</taxon>
        <taxon>Euglenales</taxon>
        <taxon>Euglenaceae</taxon>
        <taxon>Euglena</taxon>
    </lineage>
</organism>
<dbReference type="GO" id="GO:0005524">
    <property type="term" value="F:ATP binding"/>
    <property type="evidence" value="ECO:0007669"/>
    <property type="project" value="UniProtKB-KW"/>
</dbReference>
<protein>
    <recommendedName>
        <fullName evidence="1">RNA helicase</fullName>
        <ecNumber evidence="1">3.6.4.13</ecNumber>
    </recommendedName>
</protein>
<dbReference type="GO" id="GO:0003724">
    <property type="term" value="F:RNA helicase activity"/>
    <property type="evidence" value="ECO:0007669"/>
    <property type="project" value="UniProtKB-EC"/>
</dbReference>
<evidence type="ECO:0000256" key="7">
    <source>
        <dbReference type="SAM" id="SignalP"/>
    </source>
</evidence>
<evidence type="ECO:0000259" key="8">
    <source>
        <dbReference type="PROSITE" id="PS51192"/>
    </source>
</evidence>
<dbReference type="InterPro" id="IPR011545">
    <property type="entry name" value="DEAD/DEAH_box_helicase_dom"/>
</dbReference>
<name>A0AA51YE79_EUGGR</name>
<reference evidence="10" key="1">
    <citation type="journal article" date="2023" name="Acta Biochim. Biophys. Sin.">
        <title>Transcriptomic and genomic identification of spliceosomal genes from Euglena gracilis.</title>
        <authorList>
            <person name="Gao P."/>
            <person name="Zhong Y."/>
            <person name="Sun C."/>
        </authorList>
    </citation>
    <scope>NUCLEOTIDE SEQUENCE</scope>
</reference>
<evidence type="ECO:0000256" key="6">
    <source>
        <dbReference type="SAM" id="MobiDB-lite"/>
    </source>
</evidence>
<dbReference type="InterPro" id="IPR014001">
    <property type="entry name" value="Helicase_ATP-bd"/>
</dbReference>
<accession>A0AA51YE79</accession>
<dbReference type="InterPro" id="IPR027417">
    <property type="entry name" value="P-loop_NTPase"/>
</dbReference>
<dbReference type="SMART" id="SM00490">
    <property type="entry name" value="HELICc"/>
    <property type="match status" value="1"/>
</dbReference>
<dbReference type="GO" id="GO:0003676">
    <property type="term" value="F:nucleic acid binding"/>
    <property type="evidence" value="ECO:0007669"/>
    <property type="project" value="InterPro"/>
</dbReference>
<dbReference type="EMBL" id="OQ397617">
    <property type="protein sequence ID" value="WMV69949.1"/>
    <property type="molecule type" value="mRNA"/>
</dbReference>
<dbReference type="InterPro" id="IPR001650">
    <property type="entry name" value="Helicase_C-like"/>
</dbReference>
<dbReference type="PROSITE" id="PS51194">
    <property type="entry name" value="HELICASE_CTER"/>
    <property type="match status" value="1"/>
</dbReference>
<dbReference type="Gene3D" id="3.40.50.300">
    <property type="entry name" value="P-loop containing nucleotide triphosphate hydrolases"/>
    <property type="match status" value="2"/>
</dbReference>
<feature type="chain" id="PRO_5041351336" description="RNA helicase" evidence="7">
    <location>
        <begin position="17"/>
        <end position="617"/>
    </location>
</feature>
<dbReference type="SUPFAM" id="SSF47769">
    <property type="entry name" value="SAM/Pointed domain"/>
    <property type="match status" value="1"/>
</dbReference>
<dbReference type="Pfam" id="PF00271">
    <property type="entry name" value="Helicase_C"/>
    <property type="match status" value="1"/>
</dbReference>
<dbReference type="SMART" id="SM00487">
    <property type="entry name" value="DEXDc"/>
    <property type="match status" value="1"/>
</dbReference>
<keyword evidence="7" id="KW-0732">Signal</keyword>
<dbReference type="PANTHER" id="PTHR47958">
    <property type="entry name" value="ATP-DEPENDENT RNA HELICASE DBP3"/>
    <property type="match status" value="1"/>
</dbReference>
<dbReference type="AlphaFoldDB" id="A0AA51YE79"/>
<feature type="signal peptide" evidence="7">
    <location>
        <begin position="1"/>
        <end position="16"/>
    </location>
</feature>
<proteinExistence type="evidence at transcript level"/>
<feature type="region of interest" description="Disordered" evidence="6">
    <location>
        <begin position="557"/>
        <end position="617"/>
    </location>
</feature>
<dbReference type="CDD" id="cd18787">
    <property type="entry name" value="SF2_C_DEAD"/>
    <property type="match status" value="1"/>
</dbReference>
<evidence type="ECO:0000313" key="10">
    <source>
        <dbReference type="EMBL" id="WMV69949.1"/>
    </source>
</evidence>
<feature type="domain" description="Helicase ATP-binding" evidence="8">
    <location>
        <begin position="180"/>
        <end position="361"/>
    </location>
</feature>
<gene>
    <name evidence="10" type="primary">DDX3D</name>
</gene>
<dbReference type="EC" id="3.6.4.13" evidence="1"/>
<sequence>MATVVSVLLAELGLHAYVDVFELNEVRDFETLYSLREADFKELVPPVALRRKLLLWIEQQQQRPGPGAAASPSRPLASPAAEIQERWRELQASYFRGMRQTAPSTRRNEPSIRELRGLQQPMNVELEQGIQQRYEVTVHGDNPPQPAVTFEAGLRGATKVIRNVAECGFRRPTPVQQYAIACCRMGRDLIGLSQTGSGKTAAFLLPILAAMEQVLDAGSTVSGGAGLLLSPTRELATQTYDECRKFASGTSISMVLLVGGEPTEPQVRKVRQGAHLWHATPGRLLDILVRTQTWDLRFVKYLVLDEADLMFEGSHHATLKLLLDQFNVPPPGWRQTLIFAATLNAQLVDCARRLMQEDLLIKSENQLLNVEHFVHEVPRAEKNQRLLATLQSLPQDAHVLIFVNHRATVDQLEAFLTPKLPRSCRVAGDSSTQPPEHRHRVILQFKKKELQYLIGTDVLARGLDFPELQYVICYDLPWTIAEYVHRVGRTGRMGQRGTAISFFDRRVDQHLEQQLLAYLREQEQDLPEWGRFTMEMADPRQQDWGLRINQAWQGRTGYGRQDATARSAPHGPLHGSTYAPAAAQRGVPPGRMGLAPTGPSRRQTRHNQEPDLIFFDD</sequence>
<evidence type="ECO:0000256" key="1">
    <source>
        <dbReference type="ARBA" id="ARBA00012552"/>
    </source>
</evidence>
<evidence type="ECO:0000256" key="3">
    <source>
        <dbReference type="ARBA" id="ARBA00022801"/>
    </source>
</evidence>
<dbReference type="Pfam" id="PF00270">
    <property type="entry name" value="DEAD"/>
    <property type="match status" value="1"/>
</dbReference>
<evidence type="ECO:0000259" key="9">
    <source>
        <dbReference type="PROSITE" id="PS51194"/>
    </source>
</evidence>
<evidence type="ECO:0000256" key="4">
    <source>
        <dbReference type="ARBA" id="ARBA00022806"/>
    </source>
</evidence>
<evidence type="ECO:0000256" key="2">
    <source>
        <dbReference type="ARBA" id="ARBA00022741"/>
    </source>
</evidence>
<dbReference type="PROSITE" id="PS51192">
    <property type="entry name" value="HELICASE_ATP_BIND_1"/>
    <property type="match status" value="1"/>
</dbReference>
<feature type="domain" description="Helicase C-terminal" evidence="9">
    <location>
        <begin position="382"/>
        <end position="534"/>
    </location>
</feature>
<keyword evidence="4 10" id="KW-0347">Helicase</keyword>
<keyword evidence="2" id="KW-0547">Nucleotide-binding</keyword>
<keyword evidence="3" id="KW-0378">Hydrolase</keyword>
<keyword evidence="5" id="KW-0067">ATP-binding</keyword>
<dbReference type="SUPFAM" id="SSF52540">
    <property type="entry name" value="P-loop containing nucleoside triphosphate hydrolases"/>
    <property type="match status" value="1"/>
</dbReference>
<dbReference type="Gene3D" id="1.10.150.50">
    <property type="entry name" value="Transcription Factor, Ets-1"/>
    <property type="match status" value="1"/>
</dbReference>
<dbReference type="InterPro" id="IPR013761">
    <property type="entry name" value="SAM/pointed_sf"/>
</dbReference>
<dbReference type="GO" id="GO:0016787">
    <property type="term" value="F:hydrolase activity"/>
    <property type="evidence" value="ECO:0007669"/>
    <property type="project" value="UniProtKB-KW"/>
</dbReference>
<evidence type="ECO:0000256" key="5">
    <source>
        <dbReference type="ARBA" id="ARBA00022840"/>
    </source>
</evidence>